<organism evidence="1 2">
    <name type="scientific">Archangium lansingense</name>
    <dbReference type="NCBI Taxonomy" id="2995310"/>
    <lineage>
        <taxon>Bacteria</taxon>
        <taxon>Pseudomonadati</taxon>
        <taxon>Myxococcota</taxon>
        <taxon>Myxococcia</taxon>
        <taxon>Myxococcales</taxon>
        <taxon>Cystobacterineae</taxon>
        <taxon>Archangiaceae</taxon>
        <taxon>Archangium</taxon>
    </lineage>
</organism>
<dbReference type="RefSeq" id="WP_267542656.1">
    <property type="nucleotide sequence ID" value="NZ_JAPNKA010000002.1"/>
</dbReference>
<gene>
    <name evidence="1" type="ORF">OV287_56000</name>
</gene>
<reference evidence="1 2" key="1">
    <citation type="submission" date="2022-11" db="EMBL/GenBank/DDBJ databases">
        <title>Minimal conservation of predation-associated metabolite biosynthetic gene clusters underscores biosynthetic potential of Myxococcota including descriptions for ten novel species: Archangium lansinium sp. nov., Myxococcus landrumus sp. nov., Nannocystis bai.</title>
        <authorList>
            <person name="Ahearne A."/>
            <person name="Stevens C."/>
            <person name="Phillips K."/>
        </authorList>
    </citation>
    <scope>NUCLEOTIDE SEQUENCE [LARGE SCALE GENOMIC DNA]</scope>
    <source>
        <strain evidence="1 2">MIWBW</strain>
    </source>
</reference>
<keyword evidence="2" id="KW-1185">Reference proteome</keyword>
<evidence type="ECO:0000313" key="1">
    <source>
        <dbReference type="EMBL" id="MCY1083779.1"/>
    </source>
</evidence>
<name>A0ABT4ARI6_9BACT</name>
<proteinExistence type="predicted"/>
<accession>A0ABT4ARI6</accession>
<comment type="caution">
    <text evidence="1">The sequence shown here is derived from an EMBL/GenBank/DDBJ whole genome shotgun (WGS) entry which is preliminary data.</text>
</comment>
<dbReference type="Proteomes" id="UP001207654">
    <property type="component" value="Unassembled WGS sequence"/>
</dbReference>
<dbReference type="EMBL" id="JAPNKA010000002">
    <property type="protein sequence ID" value="MCY1083779.1"/>
    <property type="molecule type" value="Genomic_DNA"/>
</dbReference>
<protein>
    <submittedName>
        <fullName evidence="1">Uncharacterized protein</fullName>
    </submittedName>
</protein>
<evidence type="ECO:0000313" key="2">
    <source>
        <dbReference type="Proteomes" id="UP001207654"/>
    </source>
</evidence>
<sequence>MPPLPASPLEDSSSLLLLGPARLPGPVLSLEAALLTPTEVRLLAHHAAASAILQADLMGSPLLDLLTGPAREQVRTYLGELARALASTRLSPEGPSRG</sequence>